<organism evidence="1 2">
    <name type="scientific">Rossellomorea aquimaris</name>
    <dbReference type="NCBI Taxonomy" id="189382"/>
    <lineage>
        <taxon>Bacteria</taxon>
        <taxon>Bacillati</taxon>
        <taxon>Bacillota</taxon>
        <taxon>Bacilli</taxon>
        <taxon>Bacillales</taxon>
        <taxon>Bacillaceae</taxon>
        <taxon>Rossellomorea</taxon>
    </lineage>
</organism>
<comment type="caution">
    <text evidence="1">The sequence shown here is derived from an EMBL/GenBank/DDBJ whole genome shotgun (WGS) entry which is preliminary data.</text>
</comment>
<dbReference type="EMBL" id="QNRJ01000021">
    <property type="protein sequence ID" value="RBP01137.1"/>
    <property type="molecule type" value="Genomic_DNA"/>
</dbReference>
<reference evidence="1 2" key="1">
    <citation type="submission" date="2018-06" db="EMBL/GenBank/DDBJ databases">
        <title>Freshwater and sediment microbial communities from various areas in North America, analyzing microbe dynamics in response to fracking.</title>
        <authorList>
            <person name="Lamendella R."/>
        </authorList>
    </citation>
    <scope>NUCLEOTIDE SEQUENCE [LARGE SCALE GENOMIC DNA]</scope>
    <source>
        <strain evidence="1 2">97B</strain>
    </source>
</reference>
<evidence type="ECO:0000313" key="2">
    <source>
        <dbReference type="Proteomes" id="UP000252118"/>
    </source>
</evidence>
<gene>
    <name evidence="1" type="ORF">DET59_12145</name>
</gene>
<name>A0A366EFF4_9BACI</name>
<evidence type="ECO:0000313" key="1">
    <source>
        <dbReference type="EMBL" id="RBP01137.1"/>
    </source>
</evidence>
<sequence length="51" mass="5920">MKRAIHIFPQMESAEEICRIRKIHDPLGIKPLPTLRPFSRFTANIPTCEIC</sequence>
<dbReference type="AlphaFoldDB" id="A0A366EFF4"/>
<proteinExistence type="predicted"/>
<protein>
    <submittedName>
        <fullName evidence="1">Uncharacterized protein</fullName>
    </submittedName>
</protein>
<accession>A0A366EFF4</accession>
<dbReference type="Proteomes" id="UP000252118">
    <property type="component" value="Unassembled WGS sequence"/>
</dbReference>